<dbReference type="SUPFAM" id="SSF52540">
    <property type="entry name" value="P-loop containing nucleoside triphosphate hydrolases"/>
    <property type="match status" value="1"/>
</dbReference>
<dbReference type="PANTHER" id="PTHR12788">
    <property type="entry name" value="PROTEIN-TYROSINE SULFOTRANSFERASE 2"/>
    <property type="match status" value="1"/>
</dbReference>
<dbReference type="InterPro" id="IPR026634">
    <property type="entry name" value="TPST-like"/>
</dbReference>
<protein>
    <submittedName>
        <fullName evidence="2">Sulfotransferase</fullName>
    </submittedName>
</protein>
<dbReference type="KEGG" id="cak:Caul_2112"/>
<dbReference type="Gene3D" id="3.40.50.300">
    <property type="entry name" value="P-loop containing nucleotide triphosphate hydrolases"/>
    <property type="match status" value="1"/>
</dbReference>
<dbReference type="InterPro" id="IPR027417">
    <property type="entry name" value="P-loop_NTPase"/>
</dbReference>
<accession>B0T7Q2</accession>
<dbReference type="STRING" id="366602.Caul_2112"/>
<dbReference type="Pfam" id="PF13469">
    <property type="entry name" value="Sulfotransfer_3"/>
    <property type="match status" value="1"/>
</dbReference>
<keyword evidence="1 2" id="KW-0808">Transferase</keyword>
<dbReference type="PANTHER" id="PTHR12788:SF10">
    <property type="entry name" value="PROTEIN-TYROSINE SULFOTRANSFERASE"/>
    <property type="match status" value="1"/>
</dbReference>
<evidence type="ECO:0000256" key="1">
    <source>
        <dbReference type="ARBA" id="ARBA00022679"/>
    </source>
</evidence>
<dbReference type="OrthoDB" id="9800698at2"/>
<dbReference type="Pfam" id="PF13432">
    <property type="entry name" value="TPR_16"/>
    <property type="match status" value="3"/>
</dbReference>
<dbReference type="Gene3D" id="1.25.40.10">
    <property type="entry name" value="Tetratricopeptide repeat domain"/>
    <property type="match status" value="1"/>
</dbReference>
<dbReference type="eggNOG" id="COG0457">
    <property type="taxonomic scope" value="Bacteria"/>
</dbReference>
<dbReference type="EMBL" id="CP000927">
    <property type="protein sequence ID" value="ABZ71240.1"/>
    <property type="molecule type" value="Genomic_DNA"/>
</dbReference>
<dbReference type="InterPro" id="IPR011990">
    <property type="entry name" value="TPR-like_helical_dom_sf"/>
</dbReference>
<dbReference type="SUPFAM" id="SSF48452">
    <property type="entry name" value="TPR-like"/>
    <property type="match status" value="2"/>
</dbReference>
<dbReference type="AlphaFoldDB" id="B0T7Q2"/>
<organism evidence="2">
    <name type="scientific">Caulobacter sp. (strain K31)</name>
    <dbReference type="NCBI Taxonomy" id="366602"/>
    <lineage>
        <taxon>Bacteria</taxon>
        <taxon>Pseudomonadati</taxon>
        <taxon>Pseudomonadota</taxon>
        <taxon>Alphaproteobacteria</taxon>
        <taxon>Caulobacterales</taxon>
        <taxon>Caulobacteraceae</taxon>
        <taxon>Caulobacter</taxon>
    </lineage>
</organism>
<evidence type="ECO:0000313" key="2">
    <source>
        <dbReference type="EMBL" id="ABZ71240.1"/>
    </source>
</evidence>
<gene>
    <name evidence="2" type="ordered locus">Caul_2112</name>
</gene>
<sequence length="624" mass="68588">MSVMEADRPILAAEPGASSDAACACGSGLGLSLCCQLDLTKANREPVSPDFASTLSRMADAYRDRELVLAEHMAHAALREAPAHRDALGGLYNVCKDTGRIAAAEALVRRMAKLYPDDPMVRMNAALFFRGKGAKGEAEAHGRALVRLAPTASAAHVTMGLVFNVTNQFVSAEHHLRRALDLGGPADAETLGALAIALRGQGRLDLARDAFAQAVAVATREAPHLLIAWADLEEAASRFDASETLLDRAQALAPRDPRIALGRATLSRRRQAFQEALDTLDALEARGPKDQVAALAMKERGLVFDALGRHDEAFLAFTSFKQRHGAWTGHVYAADHAALQAAWLKDFFTAERTPHLLRAGPRTDLPQPIFVVGFPRSGTTLVEQTLTSHPAISAGDELPIINRLIERLPSLLGSLGAYPGALTELWVGDRAGMIDSLRDIYLNEAIRLGATRPGAAWFTDKMPLNETHLGLIHLLFPQSPIVQLVRHPMDVVLSVFSNGLSHGFHCATSLESAARHFALTADLVEHYKTVLPMRHLDVRYEDMVRDQEAQVRRLFDFIGEPYDPRVLDFHENRRPARTASYAQVTEKLYDRSMFRFRDYRSHLTPVEPILRPWIEKLGYGAEAD</sequence>
<proteinExistence type="predicted"/>
<dbReference type="GO" id="GO:0008476">
    <property type="term" value="F:protein-tyrosine sulfotransferase activity"/>
    <property type="evidence" value="ECO:0007669"/>
    <property type="project" value="InterPro"/>
</dbReference>
<reference evidence="2" key="1">
    <citation type="submission" date="2008-01" db="EMBL/GenBank/DDBJ databases">
        <title>Complete sequence of chromosome of Caulobacter sp. K31.</title>
        <authorList>
            <consortium name="US DOE Joint Genome Institute"/>
            <person name="Copeland A."/>
            <person name="Lucas S."/>
            <person name="Lapidus A."/>
            <person name="Barry K."/>
            <person name="Glavina del Rio T."/>
            <person name="Dalin E."/>
            <person name="Tice H."/>
            <person name="Pitluck S."/>
            <person name="Bruce D."/>
            <person name="Goodwin L."/>
            <person name="Thompson L.S."/>
            <person name="Brettin T."/>
            <person name="Detter J.C."/>
            <person name="Han C."/>
            <person name="Schmutz J."/>
            <person name="Larimer F."/>
            <person name="Land M."/>
            <person name="Hauser L."/>
            <person name="Kyrpides N."/>
            <person name="Kim E."/>
            <person name="Stephens C."/>
            <person name="Richardson P."/>
        </authorList>
    </citation>
    <scope>NUCLEOTIDE SEQUENCE [LARGE SCALE GENOMIC DNA]</scope>
    <source>
        <strain evidence="2">K31</strain>
    </source>
</reference>
<name>B0T7Q2_CAUSK</name>
<dbReference type="HOGENOM" id="CLU_017034_2_0_5"/>